<evidence type="ECO:0000313" key="5">
    <source>
        <dbReference type="Proteomes" id="UP000255286"/>
    </source>
</evidence>
<dbReference type="PANTHER" id="PTHR37423:SF2">
    <property type="entry name" value="MEMBRANE-BOUND LYTIC MUREIN TRANSGLYCOSYLASE C"/>
    <property type="match status" value="1"/>
</dbReference>
<keyword evidence="4" id="KW-0326">Glycosidase</keyword>
<dbReference type="GO" id="GO:0016798">
    <property type="term" value="F:hydrolase activity, acting on glycosyl bonds"/>
    <property type="evidence" value="ECO:0007669"/>
    <property type="project" value="UniProtKB-KW"/>
</dbReference>
<reference evidence="4 5" key="1">
    <citation type="submission" date="2018-06" db="EMBL/GenBank/DDBJ databases">
        <authorList>
            <consortium name="Pathogen Informatics"/>
            <person name="Doyle S."/>
        </authorList>
    </citation>
    <scope>NUCLEOTIDE SEQUENCE [LARGE SCALE GENOMIC DNA]</scope>
    <source>
        <strain evidence="4 5">NCTC8782</strain>
    </source>
</reference>
<dbReference type="GO" id="GO:0016829">
    <property type="term" value="F:lyase activity"/>
    <property type="evidence" value="ECO:0007669"/>
    <property type="project" value="UniProtKB-KW"/>
</dbReference>
<dbReference type="RefSeq" id="WP_186336735.1">
    <property type="nucleotide sequence ID" value="NZ_UIGT01000001.1"/>
</dbReference>
<evidence type="ECO:0000259" key="3">
    <source>
        <dbReference type="Pfam" id="PF01464"/>
    </source>
</evidence>
<keyword evidence="4" id="KW-0378">Hydrolase</keyword>
<dbReference type="Gene3D" id="1.10.530.10">
    <property type="match status" value="1"/>
</dbReference>
<dbReference type="EMBL" id="UIGT01000001">
    <property type="protein sequence ID" value="SUX80805.1"/>
    <property type="molecule type" value="Genomic_DNA"/>
</dbReference>
<comment type="similarity">
    <text evidence="1">Belongs to the transglycosylase Slt family.</text>
</comment>
<dbReference type="Proteomes" id="UP000255286">
    <property type="component" value="Unassembled WGS sequence"/>
</dbReference>
<dbReference type="EC" id="3.2.1.-" evidence="4"/>
<name>A0A9Q7ZL22_9ENTR</name>
<dbReference type="Pfam" id="PF01464">
    <property type="entry name" value="SLT"/>
    <property type="match status" value="1"/>
</dbReference>
<protein>
    <submittedName>
        <fullName evidence="4">Membrane-bound lytic murein transglycosylase E</fullName>
        <ecNumber evidence="4">3.2.1.-</ecNumber>
        <ecNumber evidence="4">4.2.2.-</ecNumber>
    </submittedName>
</protein>
<comment type="caution">
    <text evidence="4">The sequence shown here is derived from an EMBL/GenBank/DDBJ whole genome shotgun (WGS) entry which is preliminary data.</text>
</comment>
<evidence type="ECO:0000256" key="1">
    <source>
        <dbReference type="ARBA" id="ARBA00007734"/>
    </source>
</evidence>
<dbReference type="AlphaFoldDB" id="A0A9Q7ZL22"/>
<dbReference type="SUPFAM" id="SSF53955">
    <property type="entry name" value="Lysozyme-like"/>
    <property type="match status" value="1"/>
</dbReference>
<proteinExistence type="inferred from homology"/>
<evidence type="ECO:0000313" key="4">
    <source>
        <dbReference type="EMBL" id="SUX80805.1"/>
    </source>
</evidence>
<accession>A0A9Q7ZL22</accession>
<dbReference type="PANTHER" id="PTHR37423">
    <property type="entry name" value="SOLUBLE LYTIC MUREIN TRANSGLYCOSYLASE-RELATED"/>
    <property type="match status" value="1"/>
</dbReference>
<keyword evidence="4" id="KW-0456">Lyase</keyword>
<gene>
    <name evidence="4" type="primary">mltE_1</name>
    <name evidence="4" type="ORF">NCTC8782_03413</name>
</gene>
<dbReference type="InterPro" id="IPR008258">
    <property type="entry name" value="Transglycosylase_SLT_dom_1"/>
</dbReference>
<dbReference type="InterPro" id="IPR023346">
    <property type="entry name" value="Lysozyme-like_dom_sf"/>
</dbReference>
<organism evidence="4 5">
    <name type="scientific">Citrobacter youngae</name>
    <dbReference type="NCBI Taxonomy" id="133448"/>
    <lineage>
        <taxon>Bacteria</taxon>
        <taxon>Pseudomonadati</taxon>
        <taxon>Pseudomonadota</taxon>
        <taxon>Gammaproteobacteria</taxon>
        <taxon>Enterobacterales</taxon>
        <taxon>Enterobacteriaceae</taxon>
        <taxon>Citrobacter</taxon>
        <taxon>Citrobacter freundii complex</taxon>
    </lineage>
</organism>
<dbReference type="EC" id="4.2.2.-" evidence="4"/>
<evidence type="ECO:0000256" key="2">
    <source>
        <dbReference type="SAM" id="MobiDB-lite"/>
    </source>
</evidence>
<sequence length="601" mass="65082">MSNVFDFELVANDQVSDVIDRINEAVRGLEPKLDKTKEGLQLGGQETVDGLNGFISRFENLSKSARDNVQFIGDMVPPLKMVGELSGKLGALGVAGAAGYGLKQVAYGFREASREAYNLDVSAKNAGMRVDDYSRLSGAMRILGADSESANASIDGMAKTLKEAASGANGQALGALAQIGVQIQKNNDGSVDTLKTLQEIARVFPSLRPEQQKSVADALGLTPEMLALMREGERMKSLLAKSDEFGLTVDPELNKELGDINGTMNELSASWDGLWQRSRNKALKAILSDGSVKDGLEGVTDLFTNGDFTGLSHALGIINSDEATKLRRIQNDKALYDSLPRSERGAVDAGIYTDAVSKRYDASYKATDNALQLQDDISIITRQNAPGNSYVPYNQGGQYDSIFSDAGKKWGVDPRLLKAVMMQESGGDPNATSSADAYGLMQIIRPNFKATGITDWTDPNQNINAGAQILSENLQRSGGDVPLALRYYHGGYDTSRWGPVNRAYPDAVLDHYQQIINEEKQQRDAFPDSPVNEQPSGEGIIQPELQSSGPDKTLTDNITRSFMSAMAEQKLKLEITMIDGNGGRREYSAEDGGRITLPMSY</sequence>
<feature type="region of interest" description="Disordered" evidence="2">
    <location>
        <begin position="520"/>
        <end position="552"/>
    </location>
</feature>
<dbReference type="CDD" id="cd00254">
    <property type="entry name" value="LT-like"/>
    <property type="match status" value="1"/>
</dbReference>
<feature type="domain" description="Transglycosylase SLT" evidence="3">
    <location>
        <begin position="403"/>
        <end position="494"/>
    </location>
</feature>